<evidence type="ECO:0000313" key="3">
    <source>
        <dbReference type="Proteomes" id="UP000254640"/>
    </source>
</evidence>
<dbReference type="Proteomes" id="UP000254640">
    <property type="component" value="Unassembled WGS sequence"/>
</dbReference>
<dbReference type="AlphaFoldDB" id="A0A379AJB2"/>
<gene>
    <name evidence="2" type="ORF">NCTC9381_03262</name>
</gene>
<organism evidence="2 3">
    <name type="scientific">Enterobacter agglomerans</name>
    <name type="common">Erwinia herbicola</name>
    <name type="synonym">Pantoea agglomerans</name>
    <dbReference type="NCBI Taxonomy" id="549"/>
    <lineage>
        <taxon>Bacteria</taxon>
        <taxon>Pseudomonadati</taxon>
        <taxon>Pseudomonadota</taxon>
        <taxon>Gammaproteobacteria</taxon>
        <taxon>Enterobacterales</taxon>
        <taxon>Erwiniaceae</taxon>
        <taxon>Pantoea</taxon>
        <taxon>Pantoea agglomerans group</taxon>
    </lineage>
</organism>
<feature type="region of interest" description="Disordered" evidence="1">
    <location>
        <begin position="78"/>
        <end position="99"/>
    </location>
</feature>
<sequence>MLMVVSDITRSGYSRVARRPESAPHMQRRRVRISPLSFALWLAAGVVSLPVQANIVADSSAPGSQQPTVMATANGLPQINIQTPNSQGVFPQSVQPARR</sequence>
<keyword evidence="3" id="KW-1185">Reference proteome</keyword>
<evidence type="ECO:0000256" key="1">
    <source>
        <dbReference type="SAM" id="MobiDB-lite"/>
    </source>
</evidence>
<evidence type="ECO:0000313" key="2">
    <source>
        <dbReference type="EMBL" id="SUB17340.1"/>
    </source>
</evidence>
<reference evidence="2 3" key="1">
    <citation type="submission" date="2018-06" db="EMBL/GenBank/DDBJ databases">
        <authorList>
            <consortium name="Pathogen Informatics"/>
            <person name="Doyle S."/>
        </authorList>
    </citation>
    <scope>NUCLEOTIDE SEQUENCE [LARGE SCALE GENOMIC DNA]</scope>
    <source>
        <strain evidence="2 3">NCTC9381</strain>
    </source>
</reference>
<accession>A0A379AJB2</accession>
<protein>
    <submittedName>
        <fullName evidence="2">Uncharacterized conserved protein</fullName>
    </submittedName>
</protein>
<dbReference type="EMBL" id="UGSO01000001">
    <property type="protein sequence ID" value="SUB17340.1"/>
    <property type="molecule type" value="Genomic_DNA"/>
</dbReference>
<name>A0A379AJB2_ENTAG</name>
<proteinExistence type="predicted"/>